<evidence type="ECO:0000313" key="2">
    <source>
        <dbReference type="Proteomes" id="UP000228886"/>
    </source>
</evidence>
<dbReference type="EMBL" id="PETL01000236">
    <property type="protein sequence ID" value="PIV63895.1"/>
    <property type="molecule type" value="Genomic_DNA"/>
</dbReference>
<evidence type="ECO:0000313" key="1">
    <source>
        <dbReference type="EMBL" id="PIV63895.1"/>
    </source>
</evidence>
<dbReference type="Proteomes" id="UP000228886">
    <property type="component" value="Unassembled WGS sequence"/>
</dbReference>
<feature type="non-terminal residue" evidence="1">
    <location>
        <position position="1"/>
    </location>
</feature>
<dbReference type="InterPro" id="IPR024078">
    <property type="entry name" value="LmbE-like_dom_sf"/>
</dbReference>
<proteinExistence type="predicted"/>
<gene>
    <name evidence="1" type="ORF">COS11_04995</name>
</gene>
<reference evidence="2" key="1">
    <citation type="submission" date="2017-09" db="EMBL/GenBank/DDBJ databases">
        <title>Depth-based differentiation of microbial function through sediment-hosted aquifers and enrichment of novel symbionts in the deep terrestrial subsurface.</title>
        <authorList>
            <person name="Probst A.J."/>
            <person name="Ladd B."/>
            <person name="Jarett J.K."/>
            <person name="Geller-Mcgrath D.E."/>
            <person name="Sieber C.M.K."/>
            <person name="Emerson J.B."/>
            <person name="Anantharaman K."/>
            <person name="Thomas B.C."/>
            <person name="Malmstrom R."/>
            <person name="Stieglmeier M."/>
            <person name="Klingl A."/>
            <person name="Woyke T."/>
            <person name="Ryan C.M."/>
            <person name="Banfield J.F."/>
        </authorList>
    </citation>
    <scope>NUCLEOTIDE SEQUENCE [LARGE SCALE GENOMIC DNA]</scope>
</reference>
<name>A0A2M7E864_9BACT</name>
<protein>
    <submittedName>
        <fullName evidence="1">PIG-L family deacetylase</fullName>
    </submittedName>
</protein>
<accession>A0A2M7E864</accession>
<dbReference type="SUPFAM" id="SSF102588">
    <property type="entry name" value="LmbE-like"/>
    <property type="match status" value="1"/>
</dbReference>
<comment type="caution">
    <text evidence="1">The sequence shown here is derived from an EMBL/GenBank/DDBJ whole genome shotgun (WGS) entry which is preliminary data.</text>
</comment>
<dbReference type="InterPro" id="IPR003737">
    <property type="entry name" value="GlcNAc_PI_deacetylase-related"/>
</dbReference>
<dbReference type="Pfam" id="PF02585">
    <property type="entry name" value="PIG-L"/>
    <property type="match status" value="1"/>
</dbReference>
<organism evidence="1 2">
    <name type="scientific">bacterium (Candidatus Ratteibacteria) CG01_land_8_20_14_3_00_40_19</name>
    <dbReference type="NCBI Taxonomy" id="2014290"/>
    <lineage>
        <taxon>Bacteria</taxon>
        <taxon>Candidatus Ratteibacteria</taxon>
    </lineage>
</organism>
<dbReference type="AlphaFoldDB" id="A0A2M7E864"/>
<sequence>RGEGGGDPEIREKEQEKAARLLGVQKLFWGNFPDTQLPGANVLIPKIEEILHLVKPDEVYVNYYDDTHQDHRAVAAAAISATRYVKNVLFYEDYTTSNFEPNLFVEIENILERKIELLKCHYSQMSKVYPTRLDTLESVRAIANFRGFQGKVKYAEGFKALRFLREIK</sequence>
<dbReference type="Gene3D" id="3.40.50.10320">
    <property type="entry name" value="LmbE-like"/>
    <property type="match status" value="1"/>
</dbReference>